<keyword evidence="2" id="KW-0808">Transferase</keyword>
<dbReference type="GO" id="GO:0032259">
    <property type="term" value="P:methylation"/>
    <property type="evidence" value="ECO:0007669"/>
    <property type="project" value="UniProtKB-KW"/>
</dbReference>
<evidence type="ECO:0000256" key="3">
    <source>
        <dbReference type="ARBA" id="ARBA00022691"/>
    </source>
</evidence>
<dbReference type="GO" id="GO:0046983">
    <property type="term" value="F:protein dimerization activity"/>
    <property type="evidence" value="ECO:0007669"/>
    <property type="project" value="InterPro"/>
</dbReference>
<dbReference type="SUPFAM" id="SSF46785">
    <property type="entry name" value="Winged helix' DNA-binding domain"/>
    <property type="match status" value="1"/>
</dbReference>
<dbReference type="InterPro" id="IPR029063">
    <property type="entry name" value="SAM-dependent_MTases_sf"/>
</dbReference>
<evidence type="ECO:0000256" key="2">
    <source>
        <dbReference type="ARBA" id="ARBA00022679"/>
    </source>
</evidence>
<dbReference type="PANTHER" id="PTHR43712">
    <property type="entry name" value="PUTATIVE (AFU_ORTHOLOGUE AFUA_4G14580)-RELATED"/>
    <property type="match status" value="1"/>
</dbReference>
<organism evidence="7 8">
    <name type="scientific">Candidatus Nitrospira neomarina</name>
    <dbReference type="NCBI Taxonomy" id="3020899"/>
    <lineage>
        <taxon>Bacteria</taxon>
        <taxon>Pseudomonadati</taxon>
        <taxon>Nitrospirota</taxon>
        <taxon>Nitrospiria</taxon>
        <taxon>Nitrospirales</taxon>
        <taxon>Nitrospiraceae</taxon>
        <taxon>Nitrospira</taxon>
    </lineage>
</organism>
<proteinExistence type="predicted"/>
<evidence type="ECO:0000313" key="8">
    <source>
        <dbReference type="Proteomes" id="UP001302494"/>
    </source>
</evidence>
<gene>
    <name evidence="7" type="ORF">PQG83_05545</name>
</gene>
<accession>A0AA96GKU2</accession>
<dbReference type="CDD" id="cd02440">
    <property type="entry name" value="AdoMet_MTases"/>
    <property type="match status" value="1"/>
</dbReference>
<dbReference type="GO" id="GO:0008171">
    <property type="term" value="F:O-methyltransferase activity"/>
    <property type="evidence" value="ECO:0007669"/>
    <property type="project" value="InterPro"/>
</dbReference>
<dbReference type="InterPro" id="IPR012967">
    <property type="entry name" value="COMT_dimerisation"/>
</dbReference>
<dbReference type="Gene3D" id="3.40.50.150">
    <property type="entry name" value="Vaccinia Virus protein VP39"/>
    <property type="match status" value="1"/>
</dbReference>
<keyword evidence="1 7" id="KW-0489">Methyltransferase</keyword>
<dbReference type="InterPro" id="IPR016461">
    <property type="entry name" value="COMT-like"/>
</dbReference>
<evidence type="ECO:0000313" key="7">
    <source>
        <dbReference type="EMBL" id="WNM63217.1"/>
    </source>
</evidence>
<dbReference type="Pfam" id="PF00891">
    <property type="entry name" value="Methyltransf_2"/>
    <property type="match status" value="1"/>
</dbReference>
<protein>
    <submittedName>
        <fullName evidence="7">Class I SAM-dependent methyltransferase</fullName>
    </submittedName>
</protein>
<keyword evidence="3" id="KW-0949">S-adenosyl-L-methionine</keyword>
<dbReference type="Gene3D" id="1.10.10.10">
    <property type="entry name" value="Winged helix-like DNA-binding domain superfamily/Winged helix DNA-binding domain"/>
    <property type="match status" value="1"/>
</dbReference>
<dbReference type="InterPro" id="IPR036388">
    <property type="entry name" value="WH-like_DNA-bd_sf"/>
</dbReference>
<sequence>MKPIPSSITSFKQFREAIYAFRVPRIIFSALDLNLFTKMETRDWTIPELAKRIRVSQRGLAILCRNLASVGLLVKSQSGYRLAPFSKRYLQESSTDFQGDYLVLMQRQWSEWSHLTEVIRAGQPLDSQKPETMEYRRSFSWAMHHRSIQPAREVAQQISLKADRTLLDLGGGPGTYALAFLAKNPTLHATVMDRPAALDVARTLAEQSSVGTRLTYQAGDFLTARISGTYDVVWYSNVLHIYSPTDNLKIFKKIKRILNPGGRLLIQDIFLQDANDLQPLEANLFAVSMLLYTQRGNTYSVREVREWLQRTGLTRSRVLHLKKGTGDWEGQLVEGRLPRSG</sequence>
<dbReference type="PANTHER" id="PTHR43712:SF2">
    <property type="entry name" value="O-METHYLTRANSFERASE CICE"/>
    <property type="match status" value="1"/>
</dbReference>
<feature type="active site" description="Proton acceptor" evidence="4">
    <location>
        <position position="240"/>
    </location>
</feature>
<dbReference type="InterPro" id="IPR036390">
    <property type="entry name" value="WH_DNA-bd_sf"/>
</dbReference>
<evidence type="ECO:0000256" key="1">
    <source>
        <dbReference type="ARBA" id="ARBA00022603"/>
    </source>
</evidence>
<dbReference type="InterPro" id="IPR001077">
    <property type="entry name" value="COMT_C"/>
</dbReference>
<evidence type="ECO:0000259" key="5">
    <source>
        <dbReference type="Pfam" id="PF00891"/>
    </source>
</evidence>
<reference evidence="7 8" key="1">
    <citation type="submission" date="2023-01" db="EMBL/GenBank/DDBJ databases">
        <title>Cultivation and genomic characterization of new, ubiquitous marine nitrite-oxidizing bacteria from the Nitrospirales.</title>
        <authorList>
            <person name="Mueller A.J."/>
            <person name="Daebeler A."/>
            <person name="Herbold C.W."/>
            <person name="Kirkegaard R.H."/>
            <person name="Daims H."/>
        </authorList>
    </citation>
    <scope>NUCLEOTIDE SEQUENCE [LARGE SCALE GENOMIC DNA]</scope>
    <source>
        <strain evidence="7 8">DK</strain>
    </source>
</reference>
<dbReference type="KEGG" id="nneo:PQG83_05545"/>
<dbReference type="RefSeq" id="WP_312747651.1">
    <property type="nucleotide sequence ID" value="NZ_CP116968.1"/>
</dbReference>
<dbReference type="SUPFAM" id="SSF53335">
    <property type="entry name" value="S-adenosyl-L-methionine-dependent methyltransferases"/>
    <property type="match status" value="1"/>
</dbReference>
<dbReference type="PIRSF" id="PIRSF005739">
    <property type="entry name" value="O-mtase"/>
    <property type="match status" value="1"/>
</dbReference>
<dbReference type="EMBL" id="CP116968">
    <property type="protein sequence ID" value="WNM63217.1"/>
    <property type="molecule type" value="Genomic_DNA"/>
</dbReference>
<dbReference type="PROSITE" id="PS51683">
    <property type="entry name" value="SAM_OMT_II"/>
    <property type="match status" value="1"/>
</dbReference>
<feature type="domain" description="O-methyltransferase dimerisation" evidence="6">
    <location>
        <begin position="18"/>
        <end position="91"/>
    </location>
</feature>
<evidence type="ECO:0000256" key="4">
    <source>
        <dbReference type="PIRSR" id="PIRSR005739-1"/>
    </source>
</evidence>
<dbReference type="AlphaFoldDB" id="A0AA96GKU2"/>
<keyword evidence="8" id="KW-1185">Reference proteome</keyword>
<feature type="domain" description="O-methyltransferase C-terminal" evidence="5">
    <location>
        <begin position="132"/>
        <end position="312"/>
    </location>
</feature>
<name>A0AA96GKU2_9BACT</name>
<dbReference type="Proteomes" id="UP001302494">
    <property type="component" value="Chromosome"/>
</dbReference>
<dbReference type="Pfam" id="PF08100">
    <property type="entry name" value="Dimerisation"/>
    <property type="match status" value="1"/>
</dbReference>
<evidence type="ECO:0000259" key="6">
    <source>
        <dbReference type="Pfam" id="PF08100"/>
    </source>
</evidence>